<evidence type="ECO:0000313" key="2">
    <source>
        <dbReference type="Proteomes" id="UP000228533"/>
    </source>
</evidence>
<evidence type="ECO:0000313" key="1">
    <source>
        <dbReference type="EMBL" id="PIT96499.1"/>
    </source>
</evidence>
<name>A0A2M6WUM2_9BACT</name>
<sequence>MLLQLHPNKVFIRKFDQGLDFLGYVILPHYRALRTKTKKRLLRKIKARHDVLLNKEISQESFDQTIKSYYG</sequence>
<accession>A0A2M6WUM2</accession>
<feature type="non-terminal residue" evidence="1">
    <location>
        <position position="71"/>
    </location>
</feature>
<comment type="caution">
    <text evidence="1">The sequence shown here is derived from an EMBL/GenBank/DDBJ whole genome shotgun (WGS) entry which is preliminary data.</text>
</comment>
<gene>
    <name evidence="1" type="ORF">COT94_00005</name>
</gene>
<organism evidence="1 2">
    <name type="scientific">Candidatus Falkowbacteria bacterium CG10_big_fil_rev_8_21_14_0_10_37_14</name>
    <dbReference type="NCBI Taxonomy" id="1974561"/>
    <lineage>
        <taxon>Bacteria</taxon>
        <taxon>Candidatus Falkowiibacteriota</taxon>
    </lineage>
</organism>
<reference evidence="2" key="1">
    <citation type="submission" date="2017-09" db="EMBL/GenBank/DDBJ databases">
        <title>Depth-based differentiation of microbial function through sediment-hosted aquifers and enrichment of novel symbionts in the deep terrestrial subsurface.</title>
        <authorList>
            <person name="Probst A.J."/>
            <person name="Ladd B."/>
            <person name="Jarett J.K."/>
            <person name="Geller-Mcgrath D.E."/>
            <person name="Sieber C.M.K."/>
            <person name="Emerson J.B."/>
            <person name="Anantharaman K."/>
            <person name="Thomas B.C."/>
            <person name="Malmstrom R."/>
            <person name="Stieglmeier M."/>
            <person name="Klingl A."/>
            <person name="Woyke T."/>
            <person name="Ryan C.M."/>
            <person name="Banfield J.F."/>
        </authorList>
    </citation>
    <scope>NUCLEOTIDE SEQUENCE [LARGE SCALE GENOMIC DNA]</scope>
</reference>
<proteinExistence type="predicted"/>
<protein>
    <submittedName>
        <fullName evidence="1">Uncharacterized protein</fullName>
    </submittedName>
</protein>
<dbReference type="EMBL" id="PFAM01000001">
    <property type="protein sequence ID" value="PIT96499.1"/>
    <property type="molecule type" value="Genomic_DNA"/>
</dbReference>
<dbReference type="AlphaFoldDB" id="A0A2M6WUM2"/>
<dbReference type="Proteomes" id="UP000228533">
    <property type="component" value="Unassembled WGS sequence"/>
</dbReference>